<dbReference type="InterPro" id="IPR013087">
    <property type="entry name" value="Znf_C2H2_type"/>
</dbReference>
<dbReference type="PROSITE" id="PS50157">
    <property type="entry name" value="ZINC_FINGER_C2H2_2"/>
    <property type="match status" value="1"/>
</dbReference>
<feature type="domain" description="C2H2-type" evidence="4">
    <location>
        <begin position="2154"/>
        <end position="2181"/>
    </location>
</feature>
<dbReference type="PROSITE" id="PS00028">
    <property type="entry name" value="ZINC_FINGER_C2H2_1"/>
    <property type="match status" value="1"/>
</dbReference>
<dbReference type="EMBL" id="LR824013">
    <property type="protein sequence ID" value="CAD0199288.1"/>
    <property type="molecule type" value="Genomic_DNA"/>
</dbReference>
<dbReference type="OrthoDB" id="10072647at2759"/>
<reference evidence="5" key="1">
    <citation type="submission" date="2021-12" db="EMBL/GenBank/DDBJ databases">
        <authorList>
            <person name="King R."/>
        </authorList>
    </citation>
    <scope>NUCLEOTIDE SEQUENCE</scope>
</reference>
<sequence length="2285" mass="253270">MTLFWKRYSVVPLDGARGHLSAVESVPREPRSTPPLAISLAVEEGAGSGSDLVTAHGGDPASWWGCDASDGQVCALPSWSQSSPVRSGAAVVGHWDVGIRGVVVTQVGQYFLFFSRFGGEEWRVTTMCDMQKMPSREDASCEEDSDMNFATFSAVGAPGTHFVTTGGQLPVTKIQQNVSNNGTGMQQVCVAMGDGGVQYMRALDGGATIQATPQLISVPIALPGAKPGDPQPTVQIQVLNPNLLQAQQQPKYQMQIPIQGFQQGGAVLTLAYSPENEAGGIQLVGQGSLGEGLQVLATLPHEMQLVQPTQEKDHMQNMHQVFITPNQQIIINGPENKTLNNNTSSDNNNEAMEIIIKEECDETTNDDESSQGTETSDSVQWQRQLGTSHQQDLVKYLNTLPPQQTQALPASLQQFLRKNPTDVKSEPVEIDIDMDEVVTDDKKEEPVAEAVLSEGLHLNSSSEQQRSKLNLRDNVNVKNQESNTKRKSLKDNFPKMKSTASKDYSAKKDVSTASHIGIQSTKFSIAELSNRTIDKSIAKFGPVKNQPSKPPTEVFSVPTTPLSNKRRKIRSVSPSIPYETIDLVTDDDSETDSIPKAVKTLPKVVSEQNTSQKTEKTPNNTPNQPVKHSIEPIIQFLPVLEKPPINALPVLVNATPKSVSLKSRTSTPLKYIANKSVKPLAQVEPRMKESCDPTENNSVKSKKVQSRIYWPQTPKKPRAQVKVSEVIKETTKKASLKDSSKLNKQLQSPKVSPVTSETNKTTESSPKTFLLVTNKSQESSKYSLISCPSNYIIQPLKIPCLVTKPTKQMEKKIVNSLPPKTAETLSTKQIADCSSKILLITSKTPPNPESQGPPVSGDFSSAPDGVPTAGTVTSVTYPLHHAMEPLPDTQSVTNNLFQNANVASNEFPLETIDTLPLSETFSVSNDTFEQSGNNVESFSSYQPIQIVSNGPTMEQPNVSLQVIPSHDYQLTTTDKTQGATEVYPLFQTLEPETFAVENDSLKQTSESATVQQFVMIGPSLVTDGSFVQNETYTPYQTSESIPQVVSVENKSFVISENNQVPQNMEFKIIEPDDALANATYEFTEIPPDVYESQYGPGDANDSYSPADNTTVTNDPSNFPSYKNVEHFIEIPPEVDINQSVGSISVPSVIYHTYTNNEQTQGNIVINTSYDATDGPSSSCQTLPEHIQPSNISRDVGTYPTFQIIEPAAASAEPLVENQRVNYIKVLSGNYAPDETLGSFANNATSHNMVESANAYPPHESVGSTPQVQNKCETTKQITGYKEYEDVEMAEEQSSKYQQYEVVQQLTVYDTGQQPTDFQPNTNQPRGPGEQMIIEQPTTFQTIQNPPELQSSTIQQHSAVQLIEQPLTTNQLYETVEQLSDQYEIVQNTAEQSITDQQYGTNPQHVAQPLAQTQFYETELQEQYETVQSSPEQSITDQQYETGPQHVTQALSTTQMFETVGQLQEQLVTEQQYEMSPQHVAQSLTTTELYETVKQLQEQYESVQSTSEQTITDQQYETGPQQVAQPLSTTQMYETVEQLQVQYEPLQNTPEQSVTDEQYQMNPQLLAEPLAANQLYDTVNQLAEKYQQYRENVQNLAEQSLPTNEAYESAKKFIELQPATSGYYEAMIDYITEQLAINQQHETFRQQTELQRNTNLINETLEKYEAAPYQPYETVAPSFNVQRDSNINCPIFPLNDLLPLTHRSYDLIEPLKPLTDIRLGNTSQDVVEPVTERTEAPTYQSFGPLTEVFSVHYPQYENVAPLSEIYPLHKTTGLLTHDIAAKNNLEGIFENVELPPYYENHGTVEPVVTYQATSDQSYGGSEYFTEIPPPPDYFKEEEPEASWTNTLPLDNINSNSVNDDNNMLYQNSDTEAKTVIAYAAVESVPFGTVEPLINGSKATMTSPRKAEPCIRVPVITSTAYNKTLSQPEVAPQYQALNVQTEIVPILSPAYAEPLGTNHLLVSNPDQQTNPQLPKIILVSYKLSQPERKNILDVNNKPKNASPDNGISKPKTELKTNKNTKKIKAKTLKPKKVSQPVKTEKESKPYVYKPKKKKINPKMKVFKNRTPSLETIKSTPLIPSTDILPKVEQSNSTYEAQRLQSVLETLKSEAECLNKNGTLRIQSKKKKKYKKKPPKPARPKPGQVVIATAVDGSPIFCCPECQMAYPEKEQLEIHLVVHKIERRFICGICGAGLSRYFTIVASFYRKDHLRKHTRSHESKRARDEANGDVAPAQPPPTTANIIPEITIHIPTSSSNQPPVQINFPQHVVTSLSQAEATSLDALLAHHS</sequence>
<feature type="region of interest" description="Disordered" evidence="3">
    <location>
        <begin position="452"/>
        <end position="511"/>
    </location>
</feature>
<evidence type="ECO:0000313" key="6">
    <source>
        <dbReference type="Proteomes" id="UP001154114"/>
    </source>
</evidence>
<feature type="compositionally biased region" description="Polar residues" evidence="3">
    <location>
        <begin position="370"/>
        <end position="383"/>
    </location>
</feature>
<protein>
    <recommendedName>
        <fullName evidence="4">C2H2-type domain-containing protein</fullName>
    </recommendedName>
</protein>
<evidence type="ECO:0000313" key="5">
    <source>
        <dbReference type="EMBL" id="CAD0199288.1"/>
    </source>
</evidence>
<dbReference type="GO" id="GO:0008270">
    <property type="term" value="F:zinc ion binding"/>
    <property type="evidence" value="ECO:0007669"/>
    <property type="project" value="UniProtKB-KW"/>
</dbReference>
<feature type="region of interest" description="Disordered" evidence="3">
    <location>
        <begin position="539"/>
        <end position="570"/>
    </location>
</feature>
<dbReference type="InterPro" id="IPR036236">
    <property type="entry name" value="Znf_C2H2_sf"/>
</dbReference>
<feature type="compositionally biased region" description="Polar residues" evidence="3">
    <location>
        <begin position="742"/>
        <end position="763"/>
    </location>
</feature>
<feature type="region of interest" description="Disordered" evidence="3">
    <location>
        <begin position="587"/>
        <end position="626"/>
    </location>
</feature>
<dbReference type="SMART" id="SM00355">
    <property type="entry name" value="ZnF_C2H2"/>
    <property type="match status" value="2"/>
</dbReference>
<evidence type="ECO:0000256" key="2">
    <source>
        <dbReference type="SAM" id="Coils"/>
    </source>
</evidence>
<keyword evidence="2" id="KW-0175">Coiled coil</keyword>
<feature type="region of interest" description="Disordered" evidence="3">
    <location>
        <begin position="2120"/>
        <end position="2139"/>
    </location>
</feature>
<evidence type="ECO:0000256" key="3">
    <source>
        <dbReference type="SAM" id="MobiDB-lite"/>
    </source>
</evidence>
<name>A0A9N8PYG5_CHRIL</name>
<evidence type="ECO:0000256" key="1">
    <source>
        <dbReference type="PROSITE-ProRule" id="PRU00042"/>
    </source>
</evidence>
<gene>
    <name evidence="5" type="ORF">CINC_LOCUS983</name>
</gene>
<feature type="region of interest" description="Disordered" evidence="3">
    <location>
        <begin position="732"/>
        <end position="763"/>
    </location>
</feature>
<feature type="compositionally biased region" description="Basic and acidic residues" evidence="3">
    <location>
        <begin position="2213"/>
        <end position="2223"/>
    </location>
</feature>
<organism evidence="5 6">
    <name type="scientific">Chrysodeixis includens</name>
    <name type="common">Soybean looper</name>
    <name type="synonym">Pseudoplusia includens</name>
    <dbReference type="NCBI Taxonomy" id="689277"/>
    <lineage>
        <taxon>Eukaryota</taxon>
        <taxon>Metazoa</taxon>
        <taxon>Ecdysozoa</taxon>
        <taxon>Arthropoda</taxon>
        <taxon>Hexapoda</taxon>
        <taxon>Insecta</taxon>
        <taxon>Pterygota</taxon>
        <taxon>Neoptera</taxon>
        <taxon>Endopterygota</taxon>
        <taxon>Lepidoptera</taxon>
        <taxon>Glossata</taxon>
        <taxon>Ditrysia</taxon>
        <taxon>Noctuoidea</taxon>
        <taxon>Noctuidae</taxon>
        <taxon>Plusiinae</taxon>
        <taxon>Chrysodeixis</taxon>
    </lineage>
</organism>
<feature type="compositionally biased region" description="Basic residues" evidence="3">
    <location>
        <begin position="2120"/>
        <end position="2136"/>
    </location>
</feature>
<keyword evidence="1" id="KW-0863">Zinc-finger</keyword>
<dbReference type="Gene3D" id="3.30.160.60">
    <property type="entry name" value="Classic Zinc Finger"/>
    <property type="match status" value="1"/>
</dbReference>
<keyword evidence="1" id="KW-0862">Zinc</keyword>
<feature type="region of interest" description="Disordered" evidence="3">
    <location>
        <begin position="2207"/>
        <end position="2235"/>
    </location>
</feature>
<proteinExistence type="predicted"/>
<feature type="region of interest" description="Disordered" evidence="3">
    <location>
        <begin position="1991"/>
        <end position="2011"/>
    </location>
</feature>
<feature type="compositionally biased region" description="Polar residues" evidence="3">
    <location>
        <begin position="458"/>
        <end position="468"/>
    </location>
</feature>
<feature type="region of interest" description="Disordered" evidence="3">
    <location>
        <begin position="841"/>
        <end position="871"/>
    </location>
</feature>
<feature type="region of interest" description="Disordered" evidence="3">
    <location>
        <begin position="362"/>
        <end position="383"/>
    </location>
</feature>
<dbReference type="Proteomes" id="UP001154114">
    <property type="component" value="Chromosome 10"/>
</dbReference>
<feature type="compositionally biased region" description="Basic and acidic residues" evidence="3">
    <location>
        <begin position="732"/>
        <end position="741"/>
    </location>
</feature>
<evidence type="ECO:0000259" key="4">
    <source>
        <dbReference type="PROSITE" id="PS50157"/>
    </source>
</evidence>
<keyword evidence="1" id="KW-0479">Metal-binding</keyword>
<keyword evidence="6" id="KW-1185">Reference proteome</keyword>
<accession>A0A9N8PYG5</accession>
<feature type="region of interest" description="Disordered" evidence="3">
    <location>
        <begin position="683"/>
        <end position="706"/>
    </location>
</feature>
<dbReference type="SUPFAM" id="SSF57667">
    <property type="entry name" value="beta-beta-alpha zinc fingers"/>
    <property type="match status" value="1"/>
</dbReference>
<feature type="coiled-coil region" evidence="2">
    <location>
        <begin position="1571"/>
        <end position="1598"/>
    </location>
</feature>
<feature type="compositionally biased region" description="Polar residues" evidence="3">
    <location>
        <begin position="606"/>
        <end position="626"/>
    </location>
</feature>